<dbReference type="GO" id="GO:1901029">
    <property type="term" value="P:negative regulation of mitochondrial outer membrane permeabilization involved in apoptotic signaling pathway"/>
    <property type="evidence" value="ECO:0007669"/>
    <property type="project" value="TreeGrafter"/>
</dbReference>
<accession>A0A1D1VG77</accession>
<evidence type="ECO:0000256" key="2">
    <source>
        <dbReference type="ARBA" id="ARBA00006375"/>
    </source>
</evidence>
<dbReference type="Proteomes" id="UP000186922">
    <property type="component" value="Unassembled WGS sequence"/>
</dbReference>
<dbReference type="GO" id="GO:1990544">
    <property type="term" value="P:mitochondrial ATP transmembrane transport"/>
    <property type="evidence" value="ECO:0007669"/>
    <property type="project" value="InterPro"/>
</dbReference>
<dbReference type="SUPFAM" id="SSF103506">
    <property type="entry name" value="Mitochondrial carrier"/>
    <property type="match status" value="1"/>
</dbReference>
<evidence type="ECO:0000256" key="16">
    <source>
        <dbReference type="RuleBase" id="RU368008"/>
    </source>
</evidence>
<feature type="repeat" description="Solcar" evidence="14">
    <location>
        <begin position="115"/>
        <end position="205"/>
    </location>
</feature>
<comment type="function">
    <text evidence="13">ADP:ATP antiporter that mediates import of ADP into the mitochondrial matrix for ATP synthesis, and export of ATP out to fuel the cell. Cycles between the cytoplasmic-open state (c-state) and the matrix-open state (m-state): operates by the alternating access mechanism with a single substrate-binding site intermittently exposed to either the cytosolic (c-state) or matrix (m-state) side of the inner mitochondrial membrane.</text>
</comment>
<keyword evidence="8" id="KW-0999">Mitochondrion inner membrane</keyword>
<dbReference type="GO" id="GO:0005471">
    <property type="term" value="F:ATP:ADP antiporter activity"/>
    <property type="evidence" value="ECO:0007669"/>
    <property type="project" value="UniProtKB-UniRule"/>
</dbReference>
<evidence type="ECO:0000256" key="9">
    <source>
        <dbReference type="ARBA" id="ARBA00022989"/>
    </source>
</evidence>
<feature type="repeat" description="Solcar" evidence="14">
    <location>
        <begin position="212"/>
        <end position="301"/>
    </location>
</feature>
<comment type="subunit">
    <text evidence="3 16">Monomer.</text>
</comment>
<name>A0A1D1VG77_RAMVA</name>
<keyword evidence="18" id="KW-1185">Reference proteome</keyword>
<evidence type="ECO:0000256" key="5">
    <source>
        <dbReference type="ARBA" id="ARBA00022449"/>
    </source>
</evidence>
<dbReference type="PANTHER" id="PTHR45635:SF14">
    <property type="entry name" value="ADP_ATP TRANSLOCASE"/>
    <property type="match status" value="1"/>
</dbReference>
<evidence type="ECO:0000256" key="15">
    <source>
        <dbReference type="RuleBase" id="RU000488"/>
    </source>
</evidence>
<sequence>MNAKQLEQAKNFLQDFAAGGIAAGISKTAVAPIERVKLLLQVQHASKQITKENQYKGIVDAFVRIPKEQGITAFWRGNLANVIRYFPTQALNFAFKDKYKQIFLSGVDKRTQFWRYFAGNLASGGAAGATSLCFVYPLDFARTRLAADIGKGAGDREFSGLLHCLTKTVKSDGIKGLYQGFGVSVQGIIIYRASYFGLFDTCKGMLPDPKNTPFLLSFLIAQIVTTISGITSYPFDTVRRRLMMQSGRKGGDIMYTGTLDAWRKIASQEGPKAFFKGAFSNVLRGTGGALVLVLYDELKVLMFGEGARGGYEGG</sequence>
<evidence type="ECO:0000256" key="14">
    <source>
        <dbReference type="PROSITE-ProRule" id="PRU00282"/>
    </source>
</evidence>
<evidence type="ECO:0000256" key="3">
    <source>
        <dbReference type="ARBA" id="ARBA00011245"/>
    </source>
</evidence>
<dbReference type="InterPro" id="IPR002067">
    <property type="entry name" value="MCP"/>
</dbReference>
<keyword evidence="11 14" id="KW-0472">Membrane</keyword>
<reference evidence="17 18" key="1">
    <citation type="journal article" date="2016" name="Nat. Commun.">
        <title>Extremotolerant tardigrade genome and improved radiotolerance of human cultured cells by tardigrade-unique protein.</title>
        <authorList>
            <person name="Hashimoto T."/>
            <person name="Horikawa D.D."/>
            <person name="Saito Y."/>
            <person name="Kuwahara H."/>
            <person name="Kozuka-Hata H."/>
            <person name="Shin-I T."/>
            <person name="Minakuchi Y."/>
            <person name="Ohishi K."/>
            <person name="Motoyama A."/>
            <person name="Aizu T."/>
            <person name="Enomoto A."/>
            <person name="Kondo K."/>
            <person name="Tanaka S."/>
            <person name="Hara Y."/>
            <person name="Koshikawa S."/>
            <person name="Sagara H."/>
            <person name="Miura T."/>
            <person name="Yokobori S."/>
            <person name="Miyagawa K."/>
            <person name="Suzuki Y."/>
            <person name="Kubo T."/>
            <person name="Oyama M."/>
            <person name="Kohara Y."/>
            <person name="Fujiyama A."/>
            <person name="Arakawa K."/>
            <person name="Katayama T."/>
            <person name="Toyoda A."/>
            <person name="Kunieda T."/>
        </authorList>
    </citation>
    <scope>NUCLEOTIDE SEQUENCE [LARGE SCALE GENOMIC DNA]</scope>
    <source>
        <strain evidence="17 18">YOKOZUNA-1</strain>
    </source>
</reference>
<dbReference type="AlphaFoldDB" id="A0A1D1VG77"/>
<dbReference type="InterPro" id="IPR002113">
    <property type="entry name" value="ADT_euk_type"/>
</dbReference>
<dbReference type="Gene3D" id="1.50.40.10">
    <property type="entry name" value="Mitochondrial carrier domain"/>
    <property type="match status" value="1"/>
</dbReference>
<organism evidence="17 18">
    <name type="scientific">Ramazzottius varieornatus</name>
    <name type="common">Water bear</name>
    <name type="synonym">Tardigrade</name>
    <dbReference type="NCBI Taxonomy" id="947166"/>
    <lineage>
        <taxon>Eukaryota</taxon>
        <taxon>Metazoa</taxon>
        <taxon>Ecdysozoa</taxon>
        <taxon>Tardigrada</taxon>
        <taxon>Eutardigrada</taxon>
        <taxon>Parachela</taxon>
        <taxon>Hypsibioidea</taxon>
        <taxon>Ramazzottiidae</taxon>
        <taxon>Ramazzottius</taxon>
    </lineage>
</organism>
<dbReference type="Pfam" id="PF00153">
    <property type="entry name" value="Mito_carr"/>
    <property type="match status" value="3"/>
</dbReference>
<feature type="transmembrane region" description="Helical" evidence="16">
    <location>
        <begin position="214"/>
        <end position="235"/>
    </location>
</feature>
<comment type="caution">
    <text evidence="17">The sequence shown here is derived from an EMBL/GenBank/DDBJ whole genome shotgun (WGS) entry which is preliminary data.</text>
</comment>
<dbReference type="GO" id="GO:0140021">
    <property type="term" value="P:mitochondrial ADP transmembrane transport"/>
    <property type="evidence" value="ECO:0007669"/>
    <property type="project" value="InterPro"/>
</dbReference>
<proteinExistence type="inferred from homology"/>
<keyword evidence="6 14" id="KW-0812">Transmembrane</keyword>
<keyword evidence="5" id="KW-0050">Antiport</keyword>
<dbReference type="PRINTS" id="PR00927">
    <property type="entry name" value="ADPTRNSLCASE"/>
</dbReference>
<dbReference type="GO" id="GO:0005743">
    <property type="term" value="C:mitochondrial inner membrane"/>
    <property type="evidence" value="ECO:0007669"/>
    <property type="project" value="UniProtKB-SubCell"/>
</dbReference>
<comment type="function">
    <text evidence="16">Catalyzes the exchange of ADP and ATP across the membrane.</text>
</comment>
<dbReference type="InterPro" id="IPR018108">
    <property type="entry name" value="MCP_transmembrane"/>
</dbReference>
<dbReference type="PRINTS" id="PR00926">
    <property type="entry name" value="MITOCARRIER"/>
</dbReference>
<dbReference type="FunFam" id="1.50.40.10:FF:000002">
    <property type="entry name" value="Putative ADP/ATP translocase 2-like"/>
    <property type="match status" value="1"/>
</dbReference>
<keyword evidence="4 15" id="KW-0813">Transport</keyword>
<feature type="repeat" description="Solcar" evidence="14">
    <location>
        <begin position="10"/>
        <end position="102"/>
    </location>
</feature>
<evidence type="ECO:0000256" key="8">
    <source>
        <dbReference type="ARBA" id="ARBA00022792"/>
    </source>
</evidence>
<evidence type="ECO:0000256" key="4">
    <source>
        <dbReference type="ARBA" id="ARBA00022448"/>
    </source>
</evidence>
<dbReference type="PROSITE" id="PS50920">
    <property type="entry name" value="SOLCAR"/>
    <property type="match status" value="3"/>
</dbReference>
<evidence type="ECO:0000313" key="17">
    <source>
        <dbReference type="EMBL" id="GAU97488.1"/>
    </source>
</evidence>
<evidence type="ECO:0000256" key="6">
    <source>
        <dbReference type="ARBA" id="ARBA00022692"/>
    </source>
</evidence>
<comment type="caution">
    <text evidence="16">Lacks conserved residue(s) required for the propagation of feature annotation.</text>
</comment>
<dbReference type="EMBL" id="BDGG01000004">
    <property type="protein sequence ID" value="GAU97488.1"/>
    <property type="molecule type" value="Genomic_DNA"/>
</dbReference>
<evidence type="ECO:0000256" key="10">
    <source>
        <dbReference type="ARBA" id="ARBA00023128"/>
    </source>
</evidence>
<evidence type="ECO:0000256" key="1">
    <source>
        <dbReference type="ARBA" id="ARBA00004448"/>
    </source>
</evidence>
<evidence type="ECO:0000256" key="13">
    <source>
        <dbReference type="ARBA" id="ARBA00045250"/>
    </source>
</evidence>
<protein>
    <recommendedName>
        <fullName evidence="16">ADP/ATP translocase</fullName>
    </recommendedName>
    <alternativeName>
        <fullName evidence="16">ADP,ATP carrier protein</fullName>
    </alternativeName>
</protein>
<dbReference type="PANTHER" id="PTHR45635">
    <property type="entry name" value="ADP,ATP CARRIER PROTEIN 1-RELATED-RELATED"/>
    <property type="match status" value="1"/>
</dbReference>
<comment type="subcellular location">
    <subcellularLocation>
        <location evidence="16">Membrane</location>
        <topology evidence="16">Multi-pass membrane protein</topology>
    </subcellularLocation>
    <subcellularLocation>
        <location evidence="1">Mitochondrion inner membrane</location>
        <topology evidence="1">Multi-pass membrane protein</topology>
    </subcellularLocation>
</comment>
<evidence type="ECO:0000256" key="7">
    <source>
        <dbReference type="ARBA" id="ARBA00022737"/>
    </source>
</evidence>
<dbReference type="OrthoDB" id="270584at2759"/>
<evidence type="ECO:0000256" key="11">
    <source>
        <dbReference type="ARBA" id="ARBA00023136"/>
    </source>
</evidence>
<keyword evidence="7" id="KW-0677">Repeat</keyword>
<dbReference type="STRING" id="947166.A0A1D1VG77"/>
<keyword evidence="10" id="KW-0496">Mitochondrion</keyword>
<comment type="similarity">
    <text evidence="2 15">Belongs to the mitochondrial carrier (TC 2.A.29) family.</text>
</comment>
<keyword evidence="9 16" id="KW-1133">Transmembrane helix</keyword>
<evidence type="ECO:0000313" key="18">
    <source>
        <dbReference type="Proteomes" id="UP000186922"/>
    </source>
</evidence>
<evidence type="ECO:0000256" key="12">
    <source>
        <dbReference type="ARBA" id="ARBA00024143"/>
    </source>
</evidence>
<gene>
    <name evidence="17" type="primary">RvY_08772-1</name>
    <name evidence="17" type="synonym">RvY_08772.1</name>
    <name evidence="17" type="ORF">RvY_08772</name>
</gene>
<comment type="catalytic activity">
    <reaction evidence="12">
        <text>ADP(in) + ATP(out) = ADP(out) + ATP(in)</text>
        <dbReference type="Rhea" id="RHEA:34999"/>
        <dbReference type="ChEBI" id="CHEBI:30616"/>
        <dbReference type="ChEBI" id="CHEBI:456216"/>
    </reaction>
    <physiologicalReaction direction="left-to-right" evidence="12">
        <dbReference type="Rhea" id="RHEA:35000"/>
    </physiologicalReaction>
</comment>
<dbReference type="InterPro" id="IPR023395">
    <property type="entry name" value="MCP_dom_sf"/>
</dbReference>